<keyword evidence="1" id="KW-0812">Transmembrane</keyword>
<organism evidence="2 3">
    <name type="scientific">Nocardioides aestuarii</name>
    <dbReference type="NCBI Taxonomy" id="252231"/>
    <lineage>
        <taxon>Bacteria</taxon>
        <taxon>Bacillati</taxon>
        <taxon>Actinomycetota</taxon>
        <taxon>Actinomycetes</taxon>
        <taxon>Propionibacteriales</taxon>
        <taxon>Nocardioidaceae</taxon>
        <taxon>Nocardioides</taxon>
    </lineage>
</organism>
<dbReference type="Proteomes" id="UP001597351">
    <property type="component" value="Unassembled WGS sequence"/>
</dbReference>
<proteinExistence type="predicted"/>
<evidence type="ECO:0000256" key="1">
    <source>
        <dbReference type="SAM" id="Phobius"/>
    </source>
</evidence>
<keyword evidence="1" id="KW-0472">Membrane</keyword>
<gene>
    <name evidence="2" type="ORF">ACFSDE_03475</name>
</gene>
<evidence type="ECO:0000313" key="3">
    <source>
        <dbReference type="Proteomes" id="UP001597351"/>
    </source>
</evidence>
<dbReference type="EMBL" id="JBHUGD010000001">
    <property type="protein sequence ID" value="MFD1945840.1"/>
    <property type="molecule type" value="Genomic_DNA"/>
</dbReference>
<evidence type="ECO:0008006" key="4">
    <source>
        <dbReference type="Google" id="ProtNLM"/>
    </source>
</evidence>
<sequence>MTEKLQTLMREQADAVDFAAPDLDTMIAAGDRRVRHRRLGAAGGIAAVAAGVVLVAPFLTSDQRAVEPTGPTGAAPISWVDGTTLHEGARTTDLEFRPRAYVRTAGGYVLADGKGAVWSWQDGDRTLVGSTDARDLRLVSDEESGLAGWVSRDGSEYVVMDQLAGTITGYDAPAGTQPGDFAALDAGRAYWSGENGPVVVDLESLAETPVHGGRGTYLGDLEDDLVAVSGDQGVVIETLDGTTVLEPTNSYADLGYLSPDAHYYTWDADELQVYDVRSGERVSVDVGGRGFATGFDWLGTGTLAVLAAADADDSSVAELLVCEVPAGSCRQVAELGPFDSLTDSLVLPVGIPIDG</sequence>
<feature type="transmembrane region" description="Helical" evidence="1">
    <location>
        <begin position="39"/>
        <end position="59"/>
    </location>
</feature>
<dbReference type="SUPFAM" id="SSF69322">
    <property type="entry name" value="Tricorn protease domain 2"/>
    <property type="match status" value="1"/>
</dbReference>
<keyword evidence="1" id="KW-1133">Transmembrane helix</keyword>
<keyword evidence="3" id="KW-1185">Reference proteome</keyword>
<comment type="caution">
    <text evidence="2">The sequence shown here is derived from an EMBL/GenBank/DDBJ whole genome shotgun (WGS) entry which is preliminary data.</text>
</comment>
<reference evidence="3" key="1">
    <citation type="journal article" date="2019" name="Int. J. Syst. Evol. Microbiol.">
        <title>The Global Catalogue of Microorganisms (GCM) 10K type strain sequencing project: providing services to taxonomists for standard genome sequencing and annotation.</title>
        <authorList>
            <consortium name="The Broad Institute Genomics Platform"/>
            <consortium name="The Broad Institute Genome Sequencing Center for Infectious Disease"/>
            <person name="Wu L."/>
            <person name="Ma J."/>
        </authorList>
    </citation>
    <scope>NUCLEOTIDE SEQUENCE [LARGE SCALE GENOMIC DNA]</scope>
    <source>
        <strain evidence="3">CGMCC 1.12477</strain>
    </source>
</reference>
<protein>
    <recommendedName>
        <fullName evidence="4">WD40 repeat domain-containing protein</fullName>
    </recommendedName>
</protein>
<dbReference type="RefSeq" id="WP_343915252.1">
    <property type="nucleotide sequence ID" value="NZ_BAAAJT010000002.1"/>
</dbReference>
<accession>A0ABW4TGU5</accession>
<evidence type="ECO:0000313" key="2">
    <source>
        <dbReference type="EMBL" id="MFD1945840.1"/>
    </source>
</evidence>
<name>A0ABW4TGU5_9ACTN</name>